<name>A0A1F6NLA8_9BACT</name>
<dbReference type="AlphaFoldDB" id="A0A1F6NLA8"/>
<accession>A0A1F6NLA8</accession>
<proteinExistence type="predicted"/>
<organism evidence="5 6">
    <name type="scientific">Candidatus Magasanikbacteria bacterium RIFOXYA2_FULL_44_8</name>
    <dbReference type="NCBI Taxonomy" id="1798696"/>
    <lineage>
        <taxon>Bacteria</taxon>
        <taxon>Candidatus Magasanikiibacteriota</taxon>
    </lineage>
</organism>
<dbReference type="GO" id="GO:0002953">
    <property type="term" value="F:5'-deoxynucleotidase activity"/>
    <property type="evidence" value="ECO:0007669"/>
    <property type="project" value="InterPro"/>
</dbReference>
<evidence type="ECO:0000256" key="3">
    <source>
        <dbReference type="SAM" id="MobiDB-lite"/>
    </source>
</evidence>
<dbReference type="Proteomes" id="UP000177803">
    <property type="component" value="Unassembled WGS sequence"/>
</dbReference>
<evidence type="ECO:0000256" key="2">
    <source>
        <dbReference type="ARBA" id="ARBA00022801"/>
    </source>
</evidence>
<gene>
    <name evidence="5" type="ORF">A2261_02415</name>
</gene>
<keyword evidence="1" id="KW-0479">Metal-binding</keyword>
<feature type="domain" description="HD" evidence="4">
    <location>
        <begin position="24"/>
        <end position="178"/>
    </location>
</feature>
<dbReference type="InterPro" id="IPR039356">
    <property type="entry name" value="YfbR/HDDC2"/>
</dbReference>
<protein>
    <recommendedName>
        <fullName evidence="4">HD domain-containing protein</fullName>
    </recommendedName>
</protein>
<dbReference type="Gene3D" id="1.10.3210.10">
    <property type="entry name" value="Hypothetical protein af1432"/>
    <property type="match status" value="1"/>
</dbReference>
<sequence>MEKQVKEQKPMMNSDVIGLMGLVSRLKTVERAGWNRKGEKGGLSKTRRVKDPESVGDHTFSTGMLGLMLVPRLGISSEDQLKLFVMLMIHDLPEAIIGDWIVYNKDNLVDSEKQRLKKQQEMGAAHQIFSSYNAPHEWLQLWQEFDDNETELARLAHQLDKLDAVLQAYWYATCAKQQSQPQEFWDAARRALQHPVLVDFLNDIPISYAKRKKGADK</sequence>
<dbReference type="PANTHER" id="PTHR11845">
    <property type="entry name" value="5'-DEOXYNUCLEOTIDASE HDDC2"/>
    <property type="match status" value="1"/>
</dbReference>
<dbReference type="SUPFAM" id="SSF109604">
    <property type="entry name" value="HD-domain/PDEase-like"/>
    <property type="match status" value="1"/>
</dbReference>
<reference evidence="5 6" key="1">
    <citation type="journal article" date="2016" name="Nat. Commun.">
        <title>Thousands of microbial genomes shed light on interconnected biogeochemical processes in an aquifer system.</title>
        <authorList>
            <person name="Anantharaman K."/>
            <person name="Brown C.T."/>
            <person name="Hug L.A."/>
            <person name="Sharon I."/>
            <person name="Castelle C.J."/>
            <person name="Probst A.J."/>
            <person name="Thomas B.C."/>
            <person name="Singh A."/>
            <person name="Wilkins M.J."/>
            <person name="Karaoz U."/>
            <person name="Brodie E.L."/>
            <person name="Williams K.H."/>
            <person name="Hubbard S.S."/>
            <person name="Banfield J.F."/>
        </authorList>
    </citation>
    <scope>NUCLEOTIDE SEQUENCE [LARGE SCALE GENOMIC DNA]</scope>
</reference>
<dbReference type="Pfam" id="PF13023">
    <property type="entry name" value="HD_3"/>
    <property type="match status" value="1"/>
</dbReference>
<dbReference type="InterPro" id="IPR006674">
    <property type="entry name" value="HD_domain"/>
</dbReference>
<feature type="region of interest" description="Disordered" evidence="3">
    <location>
        <begin position="36"/>
        <end position="55"/>
    </location>
</feature>
<comment type="caution">
    <text evidence="5">The sequence shown here is derived from an EMBL/GenBank/DDBJ whole genome shotgun (WGS) entry which is preliminary data.</text>
</comment>
<evidence type="ECO:0000256" key="1">
    <source>
        <dbReference type="ARBA" id="ARBA00022723"/>
    </source>
</evidence>
<evidence type="ECO:0000259" key="4">
    <source>
        <dbReference type="Pfam" id="PF13023"/>
    </source>
</evidence>
<keyword evidence="2" id="KW-0378">Hydrolase</keyword>
<evidence type="ECO:0000313" key="6">
    <source>
        <dbReference type="Proteomes" id="UP000177803"/>
    </source>
</evidence>
<dbReference type="GO" id="GO:0005737">
    <property type="term" value="C:cytoplasm"/>
    <property type="evidence" value="ECO:0007669"/>
    <property type="project" value="TreeGrafter"/>
</dbReference>
<dbReference type="EMBL" id="MFQR01000005">
    <property type="protein sequence ID" value="OGH84691.1"/>
    <property type="molecule type" value="Genomic_DNA"/>
</dbReference>
<evidence type="ECO:0000313" key="5">
    <source>
        <dbReference type="EMBL" id="OGH84691.1"/>
    </source>
</evidence>
<dbReference type="PANTHER" id="PTHR11845:SF13">
    <property type="entry name" value="5'-DEOXYNUCLEOTIDASE HDDC2"/>
    <property type="match status" value="1"/>
</dbReference>
<dbReference type="GO" id="GO:0046872">
    <property type="term" value="F:metal ion binding"/>
    <property type="evidence" value="ECO:0007669"/>
    <property type="project" value="UniProtKB-KW"/>
</dbReference>